<dbReference type="AlphaFoldDB" id="A0A4R6TU78"/>
<keyword evidence="2" id="KW-1185">Reference proteome</keyword>
<gene>
    <name evidence="1" type="ORF">EV213_12456</name>
</gene>
<dbReference type="Pfam" id="PF09661">
    <property type="entry name" value="DUF2398"/>
    <property type="match status" value="1"/>
</dbReference>
<accession>A0A4R6TU78</accession>
<protein>
    <submittedName>
        <fullName evidence="1">Uncharacterized protein (TIGR02678 family)</fullName>
    </submittedName>
</protein>
<organism evidence="1 2">
    <name type="scientific">Aureibacillus halotolerans</name>
    <dbReference type="NCBI Taxonomy" id="1508390"/>
    <lineage>
        <taxon>Bacteria</taxon>
        <taxon>Bacillati</taxon>
        <taxon>Bacillota</taxon>
        <taxon>Bacilli</taxon>
        <taxon>Bacillales</taxon>
        <taxon>Bacillaceae</taxon>
        <taxon>Aureibacillus</taxon>
    </lineage>
</organism>
<dbReference type="InterPro" id="IPR013494">
    <property type="entry name" value="CHP02678"/>
</dbReference>
<dbReference type="NCBIfam" id="TIGR02678">
    <property type="entry name" value="TIGR02678 family protein"/>
    <property type="match status" value="1"/>
</dbReference>
<comment type="caution">
    <text evidence="1">The sequence shown here is derived from an EMBL/GenBank/DDBJ whole genome shotgun (WGS) entry which is preliminary data.</text>
</comment>
<evidence type="ECO:0000313" key="1">
    <source>
        <dbReference type="EMBL" id="TDQ34638.1"/>
    </source>
</evidence>
<dbReference type="EMBL" id="SNYJ01000024">
    <property type="protein sequence ID" value="TDQ34638.1"/>
    <property type="molecule type" value="Genomic_DNA"/>
</dbReference>
<dbReference type="Proteomes" id="UP000295632">
    <property type="component" value="Unassembled WGS sequence"/>
</dbReference>
<evidence type="ECO:0000313" key="2">
    <source>
        <dbReference type="Proteomes" id="UP000295632"/>
    </source>
</evidence>
<name>A0A4R6TU78_9BACI</name>
<dbReference type="OrthoDB" id="1654131at2"/>
<dbReference type="RefSeq" id="WP_133582142.1">
    <property type="nucleotide sequence ID" value="NZ_SNYJ01000024.1"/>
</dbReference>
<sequence length="386" mass="45422">MEEKPFDEKAVYALALLFENFWILRSDDPAAYQTIREREHVVKRYVSDKFGYDLMVHQHFAKLEKMPVDPKPWMGIQAFQEPLDYAIFCCGLAFAEQKSADEQFLLSDLADDIATMYPGAMPLDWTLFQHRKSLVRALKMLSELRILQVVDGDLEGYVRSEDTDVLYEITVYARYFMRSYPENLFQFRSIQSLLEKGWERHRTDERRKRVYRQLMLSPAVHRSSGDDADFAYIRQFRNRLREDFEEHTPFTLETYKNTAMLVSHDRPQRYTLFPGNKGIMDVLLHFAAVVRSKVEENEDMINEFGDVRLPMAEATQWVIETKEVYGDGWSKAYREAGQASLMTDITNTLIDWEMAKVDEDYGMVVLHSAFGRMYGVYPKDFEEEHQ</sequence>
<reference evidence="1 2" key="1">
    <citation type="submission" date="2019-03" db="EMBL/GenBank/DDBJ databases">
        <title>Genomic Encyclopedia of Type Strains, Phase IV (KMG-IV): sequencing the most valuable type-strain genomes for metagenomic binning, comparative biology and taxonomic classification.</title>
        <authorList>
            <person name="Goeker M."/>
        </authorList>
    </citation>
    <scope>NUCLEOTIDE SEQUENCE [LARGE SCALE GENOMIC DNA]</scope>
    <source>
        <strain evidence="1 2">DSM 28697</strain>
    </source>
</reference>
<proteinExistence type="predicted"/>